<evidence type="ECO:0000313" key="4">
    <source>
        <dbReference type="Proteomes" id="UP001249851"/>
    </source>
</evidence>
<dbReference type="EMBL" id="JARQWQ010000073">
    <property type="protein sequence ID" value="KAK2553942.1"/>
    <property type="molecule type" value="Genomic_DNA"/>
</dbReference>
<dbReference type="InterPro" id="IPR002035">
    <property type="entry name" value="VWF_A"/>
</dbReference>
<feature type="domain" description="VWFA" evidence="2">
    <location>
        <begin position="251"/>
        <end position="363"/>
    </location>
</feature>
<accession>A0AAD9Q377</accession>
<dbReference type="Gene3D" id="3.30.450.20">
    <property type="entry name" value="PAS domain"/>
    <property type="match status" value="2"/>
</dbReference>
<evidence type="ECO:0000256" key="1">
    <source>
        <dbReference type="SAM" id="SignalP"/>
    </source>
</evidence>
<dbReference type="GO" id="GO:0005891">
    <property type="term" value="C:voltage-gated calcium channel complex"/>
    <property type="evidence" value="ECO:0007669"/>
    <property type="project" value="TreeGrafter"/>
</dbReference>
<proteinExistence type="predicted"/>
<dbReference type="AlphaFoldDB" id="A0AAD9Q377"/>
<feature type="chain" id="PRO_5042252418" evidence="1">
    <location>
        <begin position="28"/>
        <end position="926"/>
    </location>
</feature>
<gene>
    <name evidence="3" type="ORF">P5673_024645</name>
</gene>
<comment type="caution">
    <text evidence="3">The sequence shown here is derived from an EMBL/GenBank/DDBJ whole genome shotgun (WGS) entry which is preliminary data.</text>
</comment>
<dbReference type="InterPro" id="IPR036465">
    <property type="entry name" value="vWFA_dom_sf"/>
</dbReference>
<dbReference type="SUPFAM" id="SSF53300">
    <property type="entry name" value="vWA-like"/>
    <property type="match status" value="1"/>
</dbReference>
<dbReference type="Proteomes" id="UP001249851">
    <property type="component" value="Unassembled WGS sequence"/>
</dbReference>
<protein>
    <submittedName>
        <fullName evidence="3">VWFA and cache domain-containing protein 1</fullName>
    </submittedName>
</protein>
<feature type="signal peptide" evidence="1">
    <location>
        <begin position="1"/>
        <end position="27"/>
    </location>
</feature>
<dbReference type="InterPro" id="IPR051173">
    <property type="entry name" value="Ca_channel_alpha-2/delta"/>
</dbReference>
<keyword evidence="1" id="KW-0732">Signal</keyword>
<dbReference type="InterPro" id="IPR029151">
    <property type="entry name" value="Sensor-like_sf"/>
</dbReference>
<reference evidence="3" key="2">
    <citation type="journal article" date="2023" name="Science">
        <title>Genomic signatures of disease resistance in endangered staghorn corals.</title>
        <authorList>
            <person name="Vollmer S.V."/>
            <person name="Selwyn J.D."/>
            <person name="Despard B.A."/>
            <person name="Roesel C.L."/>
        </authorList>
    </citation>
    <scope>NUCLEOTIDE SEQUENCE</scope>
    <source>
        <strain evidence="3">K2</strain>
    </source>
</reference>
<dbReference type="SUPFAM" id="SSF103190">
    <property type="entry name" value="Sensory domain-like"/>
    <property type="match status" value="1"/>
</dbReference>
<dbReference type="Gene3D" id="3.40.50.410">
    <property type="entry name" value="von Willebrand factor, type A domain"/>
    <property type="match status" value="1"/>
</dbReference>
<dbReference type="PANTHER" id="PTHR10166">
    <property type="entry name" value="VOLTAGE-DEPENDENT CALCIUM CHANNEL SUBUNIT ALPHA-2/DELTA-RELATED"/>
    <property type="match status" value="1"/>
</dbReference>
<keyword evidence="4" id="KW-1185">Reference proteome</keyword>
<evidence type="ECO:0000313" key="3">
    <source>
        <dbReference type="EMBL" id="KAK2553942.1"/>
    </source>
</evidence>
<dbReference type="PANTHER" id="PTHR10166:SF66">
    <property type="entry name" value="VWFA AND CACHE DOMAIN-CONTAINING PROTEIN CG16868"/>
    <property type="match status" value="1"/>
</dbReference>
<dbReference type="GO" id="GO:0005245">
    <property type="term" value="F:voltage-gated calcium channel activity"/>
    <property type="evidence" value="ECO:0007669"/>
    <property type="project" value="TreeGrafter"/>
</dbReference>
<name>A0AAD9Q377_ACRCE</name>
<organism evidence="3 4">
    <name type="scientific">Acropora cervicornis</name>
    <name type="common">Staghorn coral</name>
    <dbReference type="NCBI Taxonomy" id="6130"/>
    <lineage>
        <taxon>Eukaryota</taxon>
        <taxon>Metazoa</taxon>
        <taxon>Cnidaria</taxon>
        <taxon>Anthozoa</taxon>
        <taxon>Hexacorallia</taxon>
        <taxon>Scleractinia</taxon>
        <taxon>Astrocoeniina</taxon>
        <taxon>Acroporidae</taxon>
        <taxon>Acropora</taxon>
    </lineage>
</organism>
<dbReference type="PROSITE" id="PS50234">
    <property type="entry name" value="VWFA"/>
    <property type="match status" value="1"/>
</dbReference>
<reference evidence="3" key="1">
    <citation type="journal article" date="2023" name="G3 (Bethesda)">
        <title>Whole genome assembly and annotation of the endangered Caribbean coral Acropora cervicornis.</title>
        <authorList>
            <person name="Selwyn J.D."/>
            <person name="Vollmer S.V."/>
        </authorList>
    </citation>
    <scope>NUCLEOTIDE SEQUENCE</scope>
    <source>
        <strain evidence="3">K2</strain>
    </source>
</reference>
<sequence>MAKKIIDRSNVVHYCLLCVVSLWQANAGLLDPISIGNELQKFARDALGTDEMQVYFNGLQYHKQTLNGEDLKTQLAIKLADKFKARFEVTKRLKRAVEASYARRGIGNTTPAAKECCKADLSMLKYNENFRCSVDMDNMCVKISGRAPPNPVHLDEGVFREMKEISRLYPFIEWQYFGSDEGVMTNFPVYHDKDECSEYDPRYRPFYVETATPEAKDVVLVIDTSASMLALAVPANIRCLKEYVTGLNPHGKTHYKRAFQKAFSLLKASITADETAKPKKRVILFLTDGAPSEDEPRGPIFQTIRDMNLQLNNSVIILTFGFGSVDQNTREILQDIAAQNTARYNVSVNSSVGDITPGIFTSVPDISTLRSKMATYYTLFASVQQLTQPVNQGSGAYAFMTNKPGRTMVHPLLPIPAGAYDDPVYLDIRALEPEPEFIEVFKAISNKKAGSKIFVSKRFLPRGETEKDGVTVRNVNSTYHWTQLEGTEFSLGVVVPVSRAKDELNTLQIPKETKADVDRFKAYMTDKTGTVPNPGLRPGIRDTVIATWKVEDLWLRDNSELTQYLVWRYIGTSNGVFRIAPGTTLEKGFDHRKRPWYYTALANTGSISLTTPYLDAAGPQSPGAGVVITAARAVFLGEPRYLHQTNDDVIGVMGADFSLRYFHRLLTKLYPECEDRKTYFCFVMNDAGFLIMHEDFLLSTATAADVEYVHITEKEKSIAEHLISRGYLRKKQCRNLKEIRKQSFYEVKLPNGFVDEIKNSDSCSKYQLSKIMGTNAYLGVAVRDAKFCVAESCSCSSDRKCSYLSPKCECPCTSPMQFDYCPSQFPLSSLPICPPSVPPAFVPSYFQSPVRRSECDNQRSGLAKCFDPHCSAKNSSVTCEGIVSCHWCQYDKDDVPLKKQYCASSSVCFRGKEGKTVCFDGFCLFC</sequence>
<evidence type="ECO:0000259" key="2">
    <source>
        <dbReference type="PROSITE" id="PS50234"/>
    </source>
</evidence>